<dbReference type="SUPFAM" id="SSF141452">
    <property type="entry name" value="Hcp1-like"/>
    <property type="match status" value="1"/>
</dbReference>
<keyword evidence="3" id="KW-1185">Reference proteome</keyword>
<sequence length="161" mass="17581">MATNTYLQIEPVKGESTDKGHEDWIEVQSYSHGLSQPSSGPSGTGGRASARADFQPLTIMKLVDKASPDLNLFCATGKHIAKLKLEAWQDTGEKFCFWKYEMENAMISNISISGGGSDRPMESVSFVYDKISWTYTPAKDDGSKGTDVGPKSFDLKTNQGT</sequence>
<dbReference type="EMBL" id="AYLO01000112">
    <property type="protein sequence ID" value="ESS70652.1"/>
    <property type="molecule type" value="Genomic_DNA"/>
</dbReference>
<evidence type="ECO:0000313" key="2">
    <source>
        <dbReference type="EMBL" id="ESS70652.1"/>
    </source>
</evidence>
<dbReference type="STRING" id="1116472.MGMO_120c00390"/>
<dbReference type="AlphaFoldDB" id="V5BWQ7"/>
<accession>V5BWQ7</accession>
<dbReference type="eggNOG" id="COG3157">
    <property type="taxonomic scope" value="Bacteria"/>
</dbReference>
<dbReference type="InterPro" id="IPR008514">
    <property type="entry name" value="T6SS_Hcp"/>
</dbReference>
<evidence type="ECO:0000313" key="3">
    <source>
        <dbReference type="Proteomes" id="UP000017842"/>
    </source>
</evidence>
<organism evidence="2 3">
    <name type="scientific">Methyloglobulus morosus KoM1</name>
    <dbReference type="NCBI Taxonomy" id="1116472"/>
    <lineage>
        <taxon>Bacteria</taxon>
        <taxon>Pseudomonadati</taxon>
        <taxon>Pseudomonadota</taxon>
        <taxon>Gammaproteobacteria</taxon>
        <taxon>Methylococcales</taxon>
        <taxon>Methylococcaceae</taxon>
        <taxon>Methyloglobulus</taxon>
    </lineage>
</organism>
<name>V5BWQ7_9GAMM</name>
<dbReference type="Pfam" id="PF05638">
    <property type="entry name" value="T6SS_HCP"/>
    <property type="match status" value="1"/>
</dbReference>
<dbReference type="PANTHER" id="PTHR36152:SF1">
    <property type="entry name" value="UBIQUITIN-LIKE DOMAIN-CONTAINING PROTEIN"/>
    <property type="match status" value="1"/>
</dbReference>
<evidence type="ECO:0000256" key="1">
    <source>
        <dbReference type="SAM" id="MobiDB-lite"/>
    </source>
</evidence>
<protein>
    <submittedName>
        <fullName evidence="2">Type VI secretion system effector, Hcp1 family</fullName>
    </submittedName>
</protein>
<dbReference type="Proteomes" id="UP000017842">
    <property type="component" value="Unassembled WGS sequence"/>
</dbReference>
<dbReference type="RefSeq" id="WP_023495809.1">
    <property type="nucleotide sequence ID" value="NZ_AYLO01000112.1"/>
</dbReference>
<gene>
    <name evidence="2" type="ORF">MGMO_120c00390</name>
</gene>
<dbReference type="InterPro" id="IPR053165">
    <property type="entry name" value="HSI-I_assembly_Hcp1"/>
</dbReference>
<dbReference type="OrthoDB" id="4865570at2"/>
<comment type="caution">
    <text evidence="2">The sequence shown here is derived from an EMBL/GenBank/DDBJ whole genome shotgun (WGS) entry which is preliminary data.</text>
</comment>
<dbReference type="InterPro" id="IPR036624">
    <property type="entry name" value="Hcp1-lik_sf"/>
</dbReference>
<feature type="region of interest" description="Disordered" evidence="1">
    <location>
        <begin position="136"/>
        <end position="161"/>
    </location>
</feature>
<reference evidence="2 3" key="1">
    <citation type="journal article" date="2013" name="Genome Announc.">
        <title>Draft Genome Sequence of the Methanotrophic Gammaproteobacterium Methyloglobulus morosus DSM 22980 Strain KoM1.</title>
        <authorList>
            <person name="Poehlein A."/>
            <person name="Deutzmann J.S."/>
            <person name="Daniel R."/>
            <person name="Simeonova D.D."/>
        </authorList>
    </citation>
    <scope>NUCLEOTIDE SEQUENCE [LARGE SCALE GENOMIC DNA]</scope>
    <source>
        <strain evidence="2 3">KoM1</strain>
    </source>
</reference>
<dbReference type="Gene3D" id="2.30.110.20">
    <property type="entry name" value="Hcp1-like"/>
    <property type="match status" value="1"/>
</dbReference>
<dbReference type="PANTHER" id="PTHR36152">
    <property type="entry name" value="CYTOPLASMIC PROTEIN-RELATED"/>
    <property type="match status" value="1"/>
</dbReference>
<dbReference type="NCBIfam" id="TIGR03344">
    <property type="entry name" value="VI_effect_Hcp1"/>
    <property type="match status" value="1"/>
</dbReference>
<proteinExistence type="predicted"/>